<dbReference type="AlphaFoldDB" id="A0A822ZHC1"/>
<name>A0A822ZHC1_NELNU</name>
<evidence type="ECO:0000313" key="2">
    <source>
        <dbReference type="EMBL" id="DAD44532.1"/>
    </source>
</evidence>
<dbReference type="PANTHER" id="PTHR36328">
    <property type="entry name" value="TRANSMEMBRANE PROTEIN"/>
    <property type="match status" value="1"/>
</dbReference>
<dbReference type="EMBL" id="DUZY01000007">
    <property type="protein sequence ID" value="DAD44532.1"/>
    <property type="molecule type" value="Genomic_DNA"/>
</dbReference>
<keyword evidence="1" id="KW-0732">Signal</keyword>
<feature type="signal peptide" evidence="1">
    <location>
        <begin position="1"/>
        <end position="28"/>
    </location>
</feature>
<organism evidence="2 3">
    <name type="scientific">Nelumbo nucifera</name>
    <name type="common">Sacred lotus</name>
    <dbReference type="NCBI Taxonomy" id="4432"/>
    <lineage>
        <taxon>Eukaryota</taxon>
        <taxon>Viridiplantae</taxon>
        <taxon>Streptophyta</taxon>
        <taxon>Embryophyta</taxon>
        <taxon>Tracheophyta</taxon>
        <taxon>Spermatophyta</taxon>
        <taxon>Magnoliopsida</taxon>
        <taxon>Proteales</taxon>
        <taxon>Nelumbonaceae</taxon>
        <taxon>Nelumbo</taxon>
    </lineage>
</organism>
<proteinExistence type="predicted"/>
<dbReference type="Proteomes" id="UP000607653">
    <property type="component" value="Unassembled WGS sequence"/>
</dbReference>
<keyword evidence="3" id="KW-1185">Reference proteome</keyword>
<evidence type="ECO:0000256" key="1">
    <source>
        <dbReference type="SAM" id="SignalP"/>
    </source>
</evidence>
<feature type="chain" id="PRO_5032482555" evidence="1">
    <location>
        <begin position="29"/>
        <end position="75"/>
    </location>
</feature>
<dbReference type="PANTHER" id="PTHR36328:SF7">
    <property type="entry name" value="TRANSMEMBRANE PROTEIN"/>
    <property type="match status" value="1"/>
</dbReference>
<evidence type="ECO:0000313" key="3">
    <source>
        <dbReference type="Proteomes" id="UP000607653"/>
    </source>
</evidence>
<accession>A0A822ZHC1</accession>
<gene>
    <name evidence="2" type="ORF">HUJ06_002762</name>
</gene>
<protein>
    <submittedName>
        <fullName evidence="2">Uncharacterized protein</fullName>
    </submittedName>
</protein>
<comment type="caution">
    <text evidence="2">The sequence shown here is derived from an EMBL/GenBank/DDBJ whole genome shotgun (WGS) entry which is preliminary data.</text>
</comment>
<reference evidence="2 3" key="1">
    <citation type="journal article" date="2020" name="Mol. Biol. Evol.">
        <title>Distinct Expression and Methylation Patterns for Genes with Different Fates following a Single Whole-Genome Duplication in Flowering Plants.</title>
        <authorList>
            <person name="Shi T."/>
            <person name="Rahmani R.S."/>
            <person name="Gugger P.F."/>
            <person name="Wang M."/>
            <person name="Li H."/>
            <person name="Zhang Y."/>
            <person name="Li Z."/>
            <person name="Wang Q."/>
            <person name="Van de Peer Y."/>
            <person name="Marchal K."/>
            <person name="Chen J."/>
        </authorList>
    </citation>
    <scope>NUCLEOTIDE SEQUENCE [LARGE SCALE GENOMIC DNA]</scope>
    <source>
        <tissue evidence="2">Leaf</tissue>
    </source>
</reference>
<sequence>MAAKSGISMMATLLILALVLCPVFPAEAARFTNNELLGRKQRQPICPACVCCTPAPPGSCCRCCASPIQTEARTP</sequence>